<evidence type="ECO:0000256" key="6">
    <source>
        <dbReference type="ARBA" id="ARBA00022840"/>
    </source>
</evidence>
<dbReference type="SUPFAM" id="SSF109604">
    <property type="entry name" value="HD-domain/PDEase-like"/>
    <property type="match status" value="1"/>
</dbReference>
<evidence type="ECO:0000256" key="1">
    <source>
        <dbReference type="ARBA" id="ARBA00004496"/>
    </source>
</evidence>
<dbReference type="EC" id="6.1.1.14" evidence="10"/>
<keyword evidence="5 10" id="KW-0547">Nucleotide-binding</keyword>
<evidence type="ECO:0000256" key="3">
    <source>
        <dbReference type="ARBA" id="ARBA00022490"/>
    </source>
</evidence>
<evidence type="ECO:0000256" key="5">
    <source>
        <dbReference type="ARBA" id="ARBA00022741"/>
    </source>
</evidence>
<dbReference type="GO" id="GO:0005829">
    <property type="term" value="C:cytosol"/>
    <property type="evidence" value="ECO:0007669"/>
    <property type="project" value="TreeGrafter"/>
</dbReference>
<dbReference type="Proteomes" id="UP000249799">
    <property type="component" value="Chromosome"/>
</dbReference>
<evidence type="ECO:0000256" key="8">
    <source>
        <dbReference type="ARBA" id="ARBA00023146"/>
    </source>
</evidence>
<keyword evidence="8 10" id="KW-0030">Aminoacyl-tRNA synthetase</keyword>
<dbReference type="GO" id="GO:0004814">
    <property type="term" value="F:arginine-tRNA ligase activity"/>
    <property type="evidence" value="ECO:0007669"/>
    <property type="project" value="InterPro"/>
</dbReference>
<keyword evidence="7 10" id="KW-0648">Protein biosynthesis</keyword>
<keyword evidence="6 10" id="KW-0067">ATP-binding</keyword>
<evidence type="ECO:0000313" key="12">
    <source>
        <dbReference type="Proteomes" id="UP000249799"/>
    </source>
</evidence>
<dbReference type="PROSITE" id="PS50861">
    <property type="entry name" value="AA_TRNA_LIGASE_II_GLYAB"/>
    <property type="match status" value="1"/>
</dbReference>
<dbReference type="AlphaFoldDB" id="A0A2Z4FP96"/>
<dbReference type="OrthoDB" id="9775440at2"/>
<keyword evidence="12" id="KW-1185">Reference proteome</keyword>
<organism evidence="11 12">
    <name type="scientific">Bradymonas sediminis</name>
    <dbReference type="NCBI Taxonomy" id="1548548"/>
    <lineage>
        <taxon>Bacteria</taxon>
        <taxon>Deltaproteobacteria</taxon>
        <taxon>Bradymonadales</taxon>
        <taxon>Bradymonadaceae</taxon>
        <taxon>Bradymonas</taxon>
    </lineage>
</organism>
<evidence type="ECO:0000256" key="2">
    <source>
        <dbReference type="ARBA" id="ARBA00008226"/>
    </source>
</evidence>
<reference evidence="11 12" key="1">
    <citation type="submission" date="2018-06" db="EMBL/GenBank/DDBJ databases">
        <title>Lujinxingia sediminis gen. nov. sp. nov., a new facultative anaerobic member of the class Deltaproteobacteria, and proposal of Lujinxingaceae fam. nov.</title>
        <authorList>
            <person name="Guo L.-Y."/>
            <person name="Li C.-M."/>
            <person name="Wang S."/>
            <person name="Du Z.-J."/>
        </authorList>
    </citation>
    <scope>NUCLEOTIDE SEQUENCE [LARGE SCALE GENOMIC DNA]</scope>
    <source>
        <strain evidence="11 12">FA350</strain>
    </source>
</reference>
<evidence type="ECO:0000256" key="4">
    <source>
        <dbReference type="ARBA" id="ARBA00022598"/>
    </source>
</evidence>
<comment type="catalytic activity">
    <reaction evidence="9 10">
        <text>tRNA(Gly) + glycine + ATP = glycyl-tRNA(Gly) + AMP + diphosphate</text>
        <dbReference type="Rhea" id="RHEA:16013"/>
        <dbReference type="Rhea" id="RHEA-COMP:9664"/>
        <dbReference type="Rhea" id="RHEA-COMP:9683"/>
        <dbReference type="ChEBI" id="CHEBI:30616"/>
        <dbReference type="ChEBI" id="CHEBI:33019"/>
        <dbReference type="ChEBI" id="CHEBI:57305"/>
        <dbReference type="ChEBI" id="CHEBI:78442"/>
        <dbReference type="ChEBI" id="CHEBI:78522"/>
        <dbReference type="ChEBI" id="CHEBI:456215"/>
        <dbReference type="EC" id="6.1.1.14"/>
    </reaction>
</comment>
<dbReference type="RefSeq" id="WP_111336532.1">
    <property type="nucleotide sequence ID" value="NZ_CP030032.1"/>
</dbReference>
<evidence type="ECO:0000256" key="9">
    <source>
        <dbReference type="ARBA" id="ARBA00047937"/>
    </source>
</evidence>
<keyword evidence="4 10" id="KW-0436">Ligase</keyword>
<dbReference type="GO" id="GO:0006426">
    <property type="term" value="P:glycyl-tRNA aminoacylation"/>
    <property type="evidence" value="ECO:0007669"/>
    <property type="project" value="UniProtKB-UniRule"/>
</dbReference>
<comment type="similarity">
    <text evidence="2 10">Belongs to the class-II aminoacyl-tRNA synthetase family.</text>
</comment>
<dbReference type="Gene3D" id="1.10.730.10">
    <property type="entry name" value="Isoleucyl-tRNA Synthetase, Domain 1"/>
    <property type="match status" value="1"/>
</dbReference>
<evidence type="ECO:0000313" key="11">
    <source>
        <dbReference type="EMBL" id="AWV90837.1"/>
    </source>
</evidence>
<gene>
    <name evidence="10" type="primary">glyS</name>
    <name evidence="11" type="ORF">DN745_16525</name>
</gene>
<evidence type="ECO:0000256" key="10">
    <source>
        <dbReference type="HAMAP-Rule" id="MF_00255"/>
    </source>
</evidence>
<dbReference type="InterPro" id="IPR015944">
    <property type="entry name" value="Gly-tRNA-synth_bsu"/>
</dbReference>
<protein>
    <recommendedName>
        <fullName evidence="10">Glycine--tRNA ligase beta subunit</fullName>
        <ecNumber evidence="10">6.1.1.14</ecNumber>
    </recommendedName>
    <alternativeName>
        <fullName evidence="10">Glycyl-tRNA synthetase beta subunit</fullName>
        <shortName evidence="10">GlyRS</shortName>
    </alternativeName>
</protein>
<sequence length="705" mass="77427">MQLIFEIGCEELPASFCQPALAQIEATFAARADELRLGYESLRTVATPRRLTLLVEGLAAKQTDIQEERTGPPAKVAFKDGEPTKAALGFARGQGVDPADLYTVETDKGEYLAANVFEAGQPTAELLPELLREIIQKLNFPKSMRWAERRERFARPVRWILAVADGEVVPLSFAGVDSSNLTRGHRFAAPDAFEVKDIAGYIDGLNAAHVVVDPAERRATIERLLQEMADAAGGVLVKDPDLVDEVTFLLEKPHGIAINFGDAYLELPDEVLISSMRSHQRYFSLATEEGGPLISTCCVIYNTPVVDPKEVYDGNLRVLRARLDDARFFWDKDLKSTLEARLEKLDDVVWLQKLGSMYDRSMRMAALAGDISWALGFDEDVERCAEVGGLLSKVDLLTDMVGEFPDLQGVMGREYALADGEEPAIAQAIHEQYMPGGADDDVPSSDVGAIVALAEKLDALVGCFGIGLIPTSTSDPYALRRAALGVIRILQEREYSISLSELFEMAISAYEVVPDDDDETALMETPLETETDELIEQLLDFASTRLKYQLSGDFPTDVVDAVLAANRDDVLSVRERVEALAALRTEPDFEPLAAGFKRVVNILKKQTEENAAAPVDEALFAEPQESALYAAYLGAQKEVEAAVEAHDWPKACQALISLKSPVDDFFDNVMVMAEDAAQRDNRIALLGELRSLFMRVADISKIQVG</sequence>
<dbReference type="PANTHER" id="PTHR30075:SF2">
    <property type="entry name" value="GLYCINE--TRNA LIGASE, CHLOROPLASTIC_MITOCHONDRIAL 2"/>
    <property type="match status" value="1"/>
</dbReference>
<comment type="subunit">
    <text evidence="10">Tetramer of two alpha and two beta subunits.</text>
</comment>
<dbReference type="Pfam" id="PF05746">
    <property type="entry name" value="DALR_1"/>
    <property type="match status" value="1"/>
</dbReference>
<dbReference type="GO" id="GO:0006420">
    <property type="term" value="P:arginyl-tRNA aminoacylation"/>
    <property type="evidence" value="ECO:0007669"/>
    <property type="project" value="InterPro"/>
</dbReference>
<keyword evidence="3 10" id="KW-0963">Cytoplasm</keyword>
<dbReference type="PRINTS" id="PR01045">
    <property type="entry name" value="TRNASYNTHGB"/>
</dbReference>
<dbReference type="HAMAP" id="MF_00255">
    <property type="entry name" value="Gly_tRNA_synth_beta"/>
    <property type="match status" value="1"/>
</dbReference>
<dbReference type="InterPro" id="IPR006194">
    <property type="entry name" value="Gly-tRNA-synth_heterodimer"/>
</dbReference>
<dbReference type="PANTHER" id="PTHR30075">
    <property type="entry name" value="GLYCYL-TRNA SYNTHETASE"/>
    <property type="match status" value="1"/>
</dbReference>
<evidence type="ECO:0000256" key="7">
    <source>
        <dbReference type="ARBA" id="ARBA00022917"/>
    </source>
</evidence>
<proteinExistence type="inferred from homology"/>
<dbReference type="GO" id="GO:0004820">
    <property type="term" value="F:glycine-tRNA ligase activity"/>
    <property type="evidence" value="ECO:0007669"/>
    <property type="project" value="UniProtKB-UniRule"/>
</dbReference>
<name>A0A2Z4FP96_9DELT</name>
<dbReference type="GO" id="GO:0005524">
    <property type="term" value="F:ATP binding"/>
    <property type="evidence" value="ECO:0007669"/>
    <property type="project" value="UniProtKB-UniRule"/>
</dbReference>
<dbReference type="InterPro" id="IPR008909">
    <property type="entry name" value="DALR_anticod-bd"/>
</dbReference>
<dbReference type="EMBL" id="CP030032">
    <property type="protein sequence ID" value="AWV90837.1"/>
    <property type="molecule type" value="Genomic_DNA"/>
</dbReference>
<accession>A0A2Z4FP96</accession>
<dbReference type="Pfam" id="PF02092">
    <property type="entry name" value="tRNA_synt_2f"/>
    <property type="match status" value="1"/>
</dbReference>
<dbReference type="KEGG" id="bsed:DN745_16525"/>
<dbReference type="NCBIfam" id="TIGR00211">
    <property type="entry name" value="glyS"/>
    <property type="match status" value="1"/>
</dbReference>
<comment type="subcellular location">
    <subcellularLocation>
        <location evidence="1 10">Cytoplasm</location>
    </subcellularLocation>
</comment>